<evidence type="ECO:0000313" key="2">
    <source>
        <dbReference type="EMBL" id="PIC46154.1"/>
    </source>
</evidence>
<gene>
    <name evidence="2" type="primary">Cnig_chr_II.g5938</name>
    <name evidence="2" type="ORF">B9Z55_005938</name>
</gene>
<dbReference type="InterPro" id="IPR001810">
    <property type="entry name" value="F-box_dom"/>
</dbReference>
<dbReference type="PANTHER" id="PTHR21503">
    <property type="entry name" value="F-BOX-CONTAINING HYPOTHETICAL PROTEIN C.ELEGANS"/>
    <property type="match status" value="1"/>
</dbReference>
<sequence>MPICLLKLPCLVRDLVVTQLEYQDLFLLSICSRRTKFLVKEARIKISKLTFLFEQSHGYNTFSIGVFTDKCMWIPVTSLLHVPKLALKEVCKVKLDHDYEAATNIDIWCPLNGVFLNRIECANDPMAIHKAFQDHINSIFHYSDTYQLFLSTKPGGNLPNISNVTEIRILEDTVDPTFLTNVLTRYPDVRSLSIASISDGELPKDSPFFQIQNVGVRLHSVSHYFLVFFFWILNTPQTLINEELIRLTIEFEEYDPNEPEKRPEHFVFDVPYVSVIPRKFSLRDPEFIEIKRITDGKRAFFRFDITSFQLLVHND</sequence>
<evidence type="ECO:0000259" key="1">
    <source>
        <dbReference type="PROSITE" id="PS50181"/>
    </source>
</evidence>
<dbReference type="OrthoDB" id="10657232at2759"/>
<dbReference type="EMBL" id="PDUG01000002">
    <property type="protein sequence ID" value="PIC46154.1"/>
    <property type="molecule type" value="Genomic_DNA"/>
</dbReference>
<organism evidence="2 3">
    <name type="scientific">Caenorhabditis nigoni</name>
    <dbReference type="NCBI Taxonomy" id="1611254"/>
    <lineage>
        <taxon>Eukaryota</taxon>
        <taxon>Metazoa</taxon>
        <taxon>Ecdysozoa</taxon>
        <taxon>Nematoda</taxon>
        <taxon>Chromadorea</taxon>
        <taxon>Rhabditida</taxon>
        <taxon>Rhabditina</taxon>
        <taxon>Rhabditomorpha</taxon>
        <taxon>Rhabditoidea</taxon>
        <taxon>Rhabditidae</taxon>
        <taxon>Peloderinae</taxon>
        <taxon>Caenorhabditis</taxon>
    </lineage>
</organism>
<reference evidence="3" key="1">
    <citation type="submission" date="2017-10" db="EMBL/GenBank/DDBJ databases">
        <title>Rapid genome shrinkage in a self-fertile nematode reveals novel sperm competition proteins.</title>
        <authorList>
            <person name="Yin D."/>
            <person name="Schwarz E.M."/>
            <person name="Thomas C.G."/>
            <person name="Felde R.L."/>
            <person name="Korf I.F."/>
            <person name="Cutter A.D."/>
            <person name="Schartner C.M."/>
            <person name="Ralston E.J."/>
            <person name="Meyer B.J."/>
            <person name="Haag E.S."/>
        </authorList>
    </citation>
    <scope>NUCLEOTIDE SEQUENCE [LARGE SCALE GENOMIC DNA]</scope>
    <source>
        <strain evidence="3">JU1422</strain>
    </source>
</reference>
<evidence type="ECO:0000313" key="3">
    <source>
        <dbReference type="Proteomes" id="UP000230233"/>
    </source>
</evidence>
<accession>A0A2G5V2Z2</accession>
<dbReference type="AlphaFoldDB" id="A0A2G5V2Z2"/>
<dbReference type="PANTHER" id="PTHR21503:SF8">
    <property type="entry name" value="F-BOX ASSOCIATED DOMAIN-CONTAINING PROTEIN-RELATED"/>
    <property type="match status" value="1"/>
</dbReference>
<proteinExistence type="predicted"/>
<name>A0A2G5V2Z2_9PELO</name>
<feature type="domain" description="F-box" evidence="1">
    <location>
        <begin position="2"/>
        <end position="49"/>
    </location>
</feature>
<dbReference type="PROSITE" id="PS50181">
    <property type="entry name" value="FBOX"/>
    <property type="match status" value="1"/>
</dbReference>
<comment type="caution">
    <text evidence="2">The sequence shown here is derived from an EMBL/GenBank/DDBJ whole genome shotgun (WGS) entry which is preliminary data.</text>
</comment>
<protein>
    <recommendedName>
        <fullName evidence="1">F-box domain-containing protein</fullName>
    </recommendedName>
</protein>
<keyword evidence="3" id="KW-1185">Reference proteome</keyword>
<dbReference type="Proteomes" id="UP000230233">
    <property type="component" value="Chromosome II"/>
</dbReference>